<dbReference type="OrthoDB" id="9807797at2"/>
<dbReference type="InterPro" id="IPR044666">
    <property type="entry name" value="Cyclophilin_A-like"/>
</dbReference>
<dbReference type="PROSITE" id="PS50072">
    <property type="entry name" value="CSA_PPIASE_2"/>
    <property type="match status" value="1"/>
</dbReference>
<proteinExistence type="inferred from homology"/>
<dbReference type="SUPFAM" id="SSF50891">
    <property type="entry name" value="Cyclophilin-like"/>
    <property type="match status" value="1"/>
</dbReference>
<comment type="similarity">
    <text evidence="2">Belongs to the cyclophilin-type PPIase family.</text>
</comment>
<dbReference type="InterPro" id="IPR029000">
    <property type="entry name" value="Cyclophilin-like_dom_sf"/>
</dbReference>
<dbReference type="RefSeq" id="WP_106840656.1">
    <property type="nucleotide sequence ID" value="NZ_JARMEZ010000024.1"/>
</dbReference>
<keyword evidence="2" id="KW-0697">Rotamase</keyword>
<comment type="function">
    <text evidence="1 2">PPIases accelerate the folding of proteins. It catalyzes the cis-trans isomerization of proline imidic peptide bonds in oligopeptides.</text>
</comment>
<feature type="compositionally biased region" description="Polar residues" evidence="3">
    <location>
        <begin position="25"/>
        <end position="35"/>
    </location>
</feature>
<name>A0A2P7UVY3_9BACL</name>
<reference evidence="5 6" key="1">
    <citation type="submission" date="2018-03" db="EMBL/GenBank/DDBJ databases">
        <title>Brevisbacillus phylogenomics.</title>
        <authorList>
            <person name="Dunlap C."/>
        </authorList>
    </citation>
    <scope>NUCLEOTIDE SEQUENCE [LARGE SCALE GENOMIC DNA]</scope>
    <source>
        <strain evidence="5 6">NRRL NRS-1210</strain>
    </source>
</reference>
<dbReference type="PANTHER" id="PTHR45625:SF16">
    <property type="entry name" value="PEPTIDYL-PROLYL CIS-TRANS ISOMERASE"/>
    <property type="match status" value="1"/>
</dbReference>
<gene>
    <name evidence="5" type="ORF">C7R93_21070</name>
</gene>
<feature type="domain" description="PPIase cyclophilin-type" evidence="4">
    <location>
        <begin position="80"/>
        <end position="232"/>
    </location>
</feature>
<dbReference type="Pfam" id="PF00160">
    <property type="entry name" value="Pro_isomerase"/>
    <property type="match status" value="1"/>
</dbReference>
<dbReference type="InterPro" id="IPR002130">
    <property type="entry name" value="Cyclophilin-type_PPIase_dom"/>
</dbReference>
<dbReference type="EC" id="5.2.1.8" evidence="2"/>
<dbReference type="PROSITE" id="PS51257">
    <property type="entry name" value="PROKAR_LIPOPROTEIN"/>
    <property type="match status" value="1"/>
</dbReference>
<evidence type="ECO:0000313" key="5">
    <source>
        <dbReference type="EMBL" id="PSJ91137.1"/>
    </source>
</evidence>
<dbReference type="PANTHER" id="PTHR45625">
    <property type="entry name" value="PEPTIDYL-PROLYL CIS-TRANS ISOMERASE-RELATED"/>
    <property type="match status" value="1"/>
</dbReference>
<dbReference type="Gene3D" id="2.40.100.10">
    <property type="entry name" value="Cyclophilin-like"/>
    <property type="match status" value="1"/>
</dbReference>
<dbReference type="GO" id="GO:0003755">
    <property type="term" value="F:peptidyl-prolyl cis-trans isomerase activity"/>
    <property type="evidence" value="ECO:0007669"/>
    <property type="project" value="UniProtKB-UniRule"/>
</dbReference>
<comment type="catalytic activity">
    <reaction evidence="2">
        <text>[protein]-peptidylproline (omega=180) = [protein]-peptidylproline (omega=0)</text>
        <dbReference type="Rhea" id="RHEA:16237"/>
        <dbReference type="Rhea" id="RHEA-COMP:10747"/>
        <dbReference type="Rhea" id="RHEA-COMP:10748"/>
        <dbReference type="ChEBI" id="CHEBI:83833"/>
        <dbReference type="ChEBI" id="CHEBI:83834"/>
        <dbReference type="EC" id="5.2.1.8"/>
    </reaction>
</comment>
<dbReference type="CDD" id="cd00317">
    <property type="entry name" value="cyclophilin"/>
    <property type="match status" value="1"/>
</dbReference>
<dbReference type="PRINTS" id="PR00153">
    <property type="entry name" value="CSAPPISMRASE"/>
</dbReference>
<accession>A0A2P7UVY3</accession>
<feature type="chain" id="PRO_5015023540" description="Peptidyl-prolyl cis-trans isomerase" evidence="2">
    <location>
        <begin position="29"/>
        <end position="235"/>
    </location>
</feature>
<evidence type="ECO:0000256" key="2">
    <source>
        <dbReference type="RuleBase" id="RU363019"/>
    </source>
</evidence>
<dbReference type="EMBL" id="PXZM01000036">
    <property type="protein sequence ID" value="PSJ91137.1"/>
    <property type="molecule type" value="Genomic_DNA"/>
</dbReference>
<keyword evidence="2 5" id="KW-0413">Isomerase</keyword>
<comment type="caution">
    <text evidence="5">The sequence shown here is derived from an EMBL/GenBank/DDBJ whole genome shotgun (WGS) entry which is preliminary data.</text>
</comment>
<feature type="region of interest" description="Disordered" evidence="3">
    <location>
        <begin position="25"/>
        <end position="64"/>
    </location>
</feature>
<evidence type="ECO:0000259" key="4">
    <source>
        <dbReference type="PROSITE" id="PS50072"/>
    </source>
</evidence>
<protein>
    <recommendedName>
        <fullName evidence="2">Peptidyl-prolyl cis-trans isomerase</fullName>
        <shortName evidence="2">PPIase</shortName>
        <ecNumber evidence="2">5.2.1.8</ecNumber>
    </recommendedName>
</protein>
<evidence type="ECO:0000313" key="6">
    <source>
        <dbReference type="Proteomes" id="UP000240419"/>
    </source>
</evidence>
<evidence type="ECO:0000256" key="1">
    <source>
        <dbReference type="ARBA" id="ARBA00002388"/>
    </source>
</evidence>
<evidence type="ECO:0000256" key="3">
    <source>
        <dbReference type="SAM" id="MobiDB-lite"/>
    </source>
</evidence>
<keyword evidence="2" id="KW-0732">Signal</keyword>
<feature type="signal peptide" evidence="2">
    <location>
        <begin position="1"/>
        <end position="28"/>
    </location>
</feature>
<keyword evidence="6" id="KW-1185">Reference proteome</keyword>
<organism evidence="5 6">
    <name type="scientific">Brevibacillus fortis</name>
    <dbReference type="NCBI Taxonomy" id="2126352"/>
    <lineage>
        <taxon>Bacteria</taxon>
        <taxon>Bacillati</taxon>
        <taxon>Bacillota</taxon>
        <taxon>Bacilli</taxon>
        <taxon>Bacillales</taxon>
        <taxon>Paenibacillaceae</taxon>
        <taxon>Brevibacillus</taxon>
    </lineage>
</organism>
<dbReference type="Proteomes" id="UP000240419">
    <property type="component" value="Unassembled WGS sequence"/>
</dbReference>
<dbReference type="AlphaFoldDB" id="A0A2P7UVY3"/>
<sequence length="235" mass="25150">MRKMITTLFTCLTAIALVTGCSTGSNEAAPNQPTTPAEKPAEKPASKEPANPPGPTGEKKYEKAPAMQIDKAKDYQAKISTSMGDITIDLFEKEAPIAVNNFVFLAKDKYYDGITFHRIIKDFMIQTGDPLGSGMGGPGYTFEDELKNGHKYEPGVVAMANSGKNTNGSQFFIGSGPDVTGLDNSPNYTIFGKVTGGMDIVQKIAGTKVKKNPQTGESSIPEQTITIKSITITEK</sequence>